<gene>
    <name evidence="1" type="ORF">MANES_05G119402v8</name>
</gene>
<proteinExistence type="predicted"/>
<accession>A0A2C9VVF9</accession>
<comment type="caution">
    <text evidence="1">The sequence shown here is derived from an EMBL/GenBank/DDBJ whole genome shotgun (WGS) entry which is preliminary data.</text>
</comment>
<protein>
    <submittedName>
        <fullName evidence="1">Uncharacterized protein</fullName>
    </submittedName>
</protein>
<evidence type="ECO:0000313" key="1">
    <source>
        <dbReference type="EMBL" id="OAY50238.1"/>
    </source>
</evidence>
<keyword evidence="2" id="KW-1185">Reference proteome</keyword>
<dbReference type="Gramene" id="Manes.05G119402.1.v8.1">
    <property type="protein sequence ID" value="Manes.05G119402.1.v8.1.CDS"/>
    <property type="gene ID" value="Manes.05G119402.v8.1"/>
</dbReference>
<name>A0A2C9VVF9_MANES</name>
<organism evidence="1 2">
    <name type="scientific">Manihot esculenta</name>
    <name type="common">Cassava</name>
    <name type="synonym">Jatropha manihot</name>
    <dbReference type="NCBI Taxonomy" id="3983"/>
    <lineage>
        <taxon>Eukaryota</taxon>
        <taxon>Viridiplantae</taxon>
        <taxon>Streptophyta</taxon>
        <taxon>Embryophyta</taxon>
        <taxon>Tracheophyta</taxon>
        <taxon>Spermatophyta</taxon>
        <taxon>Magnoliopsida</taxon>
        <taxon>eudicotyledons</taxon>
        <taxon>Gunneridae</taxon>
        <taxon>Pentapetalae</taxon>
        <taxon>rosids</taxon>
        <taxon>fabids</taxon>
        <taxon>Malpighiales</taxon>
        <taxon>Euphorbiaceae</taxon>
        <taxon>Crotonoideae</taxon>
        <taxon>Manihoteae</taxon>
        <taxon>Manihot</taxon>
    </lineage>
</organism>
<evidence type="ECO:0000313" key="2">
    <source>
        <dbReference type="Proteomes" id="UP000091857"/>
    </source>
</evidence>
<sequence length="62" mass="7371">MWRSSLLGFYGRCHYFINLEIFLSGFSLEVPFKLDKGGIIQARRKRRCNRGYLLEPTSFYMS</sequence>
<dbReference type="EMBL" id="CM004391">
    <property type="protein sequence ID" value="OAY50238.1"/>
    <property type="molecule type" value="Genomic_DNA"/>
</dbReference>
<dbReference type="Proteomes" id="UP000091857">
    <property type="component" value="Chromosome 5"/>
</dbReference>
<dbReference type="AlphaFoldDB" id="A0A2C9VVF9"/>
<reference evidence="2" key="1">
    <citation type="journal article" date="2016" name="Nat. Biotechnol.">
        <title>Sequencing wild and cultivated cassava and related species reveals extensive interspecific hybridization and genetic diversity.</title>
        <authorList>
            <person name="Bredeson J.V."/>
            <person name="Lyons J.B."/>
            <person name="Prochnik S.E."/>
            <person name="Wu G.A."/>
            <person name="Ha C.M."/>
            <person name="Edsinger-Gonzales E."/>
            <person name="Grimwood J."/>
            <person name="Schmutz J."/>
            <person name="Rabbi I.Y."/>
            <person name="Egesi C."/>
            <person name="Nauluvula P."/>
            <person name="Lebot V."/>
            <person name="Ndunguru J."/>
            <person name="Mkamilo G."/>
            <person name="Bart R.S."/>
            <person name="Setter T.L."/>
            <person name="Gleadow R.M."/>
            <person name="Kulakow P."/>
            <person name="Ferguson M.E."/>
            <person name="Rounsley S."/>
            <person name="Rokhsar D.S."/>
        </authorList>
    </citation>
    <scope>NUCLEOTIDE SEQUENCE [LARGE SCALE GENOMIC DNA]</scope>
    <source>
        <strain evidence="2">cv. AM560-2</strain>
    </source>
</reference>